<dbReference type="Pfam" id="PF02469">
    <property type="entry name" value="Fasciclin"/>
    <property type="match status" value="1"/>
</dbReference>
<sequence>MKTKYLLKNLTGAIALTSGIALIGIPTLAQSFYFFPSSYFYRSAFPYESEDNPNVAELLAANPELKTVSSLLKDANLAESLDEKEVTFFAPTDEAFQALPVATQEKLSNPDKLAQLLKYHIVEGKITDENIKTQKIATLLGSPVKIVGVPLQNKQVQIKLNQATASQPLPATNGVVIPIDSVLLPPNF</sequence>
<evidence type="ECO:0000259" key="1">
    <source>
        <dbReference type="PROSITE" id="PS50213"/>
    </source>
</evidence>
<dbReference type="EMBL" id="CP003653">
    <property type="protein sequence ID" value="AFZ34861.1"/>
    <property type="molecule type" value="Genomic_DNA"/>
</dbReference>
<dbReference type="RefSeq" id="WP_015192534.1">
    <property type="nucleotide sequence ID" value="NC_019748.1"/>
</dbReference>
<dbReference type="PROSITE" id="PS50213">
    <property type="entry name" value="FAS1"/>
    <property type="match status" value="1"/>
</dbReference>
<dbReference type="InterPro" id="IPR050904">
    <property type="entry name" value="Adhesion/Biosynth-related"/>
</dbReference>
<dbReference type="SMART" id="SM00554">
    <property type="entry name" value="FAS1"/>
    <property type="match status" value="1"/>
</dbReference>
<dbReference type="PANTHER" id="PTHR10900">
    <property type="entry name" value="PERIOSTIN-RELATED"/>
    <property type="match status" value="1"/>
</dbReference>
<dbReference type="SUPFAM" id="SSF82153">
    <property type="entry name" value="FAS1 domain"/>
    <property type="match status" value="1"/>
</dbReference>
<evidence type="ECO:0000313" key="2">
    <source>
        <dbReference type="EMBL" id="AFZ34861.1"/>
    </source>
</evidence>
<proteinExistence type="predicted"/>
<dbReference type="eggNOG" id="COG2335">
    <property type="taxonomic scope" value="Bacteria"/>
</dbReference>
<name>K9XS26_STAC7</name>
<gene>
    <name evidence="2" type="ordered locus">Sta7437_1291</name>
</gene>
<dbReference type="Gene3D" id="2.30.180.10">
    <property type="entry name" value="FAS1 domain"/>
    <property type="match status" value="1"/>
</dbReference>
<dbReference type="InterPro" id="IPR036378">
    <property type="entry name" value="FAS1_dom_sf"/>
</dbReference>
<accession>K9XS26</accession>
<evidence type="ECO:0000313" key="3">
    <source>
        <dbReference type="Proteomes" id="UP000010473"/>
    </source>
</evidence>
<feature type="domain" description="FAS1" evidence="1">
    <location>
        <begin position="52"/>
        <end position="183"/>
    </location>
</feature>
<dbReference type="AlphaFoldDB" id="K9XS26"/>
<reference evidence="3" key="1">
    <citation type="journal article" date="2013" name="Proc. Natl. Acad. Sci. U.S.A.">
        <title>Improving the coverage of the cyanobacterial phylum using diversity-driven genome sequencing.</title>
        <authorList>
            <person name="Shih P.M."/>
            <person name="Wu D."/>
            <person name="Latifi A."/>
            <person name="Axen S.D."/>
            <person name="Fewer D.P."/>
            <person name="Talla E."/>
            <person name="Calteau A."/>
            <person name="Cai F."/>
            <person name="Tandeau de Marsac N."/>
            <person name="Rippka R."/>
            <person name="Herdman M."/>
            <person name="Sivonen K."/>
            <person name="Coursin T."/>
            <person name="Laurent T."/>
            <person name="Goodwin L."/>
            <person name="Nolan M."/>
            <person name="Davenport K.W."/>
            <person name="Han C.S."/>
            <person name="Rubin E.M."/>
            <person name="Eisen J.A."/>
            <person name="Woyke T."/>
            <person name="Gugger M."/>
            <person name="Kerfeld C.A."/>
        </authorList>
    </citation>
    <scope>NUCLEOTIDE SEQUENCE [LARGE SCALE GENOMIC DNA]</scope>
    <source>
        <strain evidence="3">ATCC 29371 / PCC 7437</strain>
    </source>
</reference>
<protein>
    <submittedName>
        <fullName evidence="2">Beta-Ig-H3/fasciclin</fullName>
    </submittedName>
</protein>
<dbReference type="OrthoDB" id="516481at2"/>
<dbReference type="HOGENOM" id="CLU_031281_4_2_3"/>
<dbReference type="FunFam" id="2.30.180.10:FF:000032">
    <property type="entry name" value="Fasciclin domain-containing protein, putative"/>
    <property type="match status" value="1"/>
</dbReference>
<dbReference type="Proteomes" id="UP000010473">
    <property type="component" value="Chromosome"/>
</dbReference>
<dbReference type="PANTHER" id="PTHR10900:SF77">
    <property type="entry name" value="FI19380P1"/>
    <property type="match status" value="1"/>
</dbReference>
<dbReference type="InterPro" id="IPR000782">
    <property type="entry name" value="FAS1_domain"/>
</dbReference>
<keyword evidence="3" id="KW-1185">Reference proteome</keyword>
<dbReference type="KEGG" id="scs:Sta7437_1291"/>
<dbReference type="STRING" id="111780.Sta7437_1291"/>
<organism evidence="2 3">
    <name type="scientific">Stanieria cyanosphaera (strain ATCC 29371 / PCC 7437)</name>
    <dbReference type="NCBI Taxonomy" id="111780"/>
    <lineage>
        <taxon>Bacteria</taxon>
        <taxon>Bacillati</taxon>
        <taxon>Cyanobacteriota</taxon>
        <taxon>Cyanophyceae</taxon>
        <taxon>Pleurocapsales</taxon>
        <taxon>Dermocarpellaceae</taxon>
        <taxon>Stanieria</taxon>
    </lineage>
</organism>